<evidence type="ECO:0000256" key="2">
    <source>
        <dbReference type="ARBA" id="ARBA00004979"/>
    </source>
</evidence>
<dbReference type="Pfam" id="PF00291">
    <property type="entry name" value="PALP"/>
    <property type="match status" value="1"/>
</dbReference>
<evidence type="ECO:0000256" key="5">
    <source>
        <dbReference type="ARBA" id="ARBA00022605"/>
    </source>
</evidence>
<dbReference type="EC" id="4.2.3.1" evidence="4"/>
<keyword evidence="13" id="KW-1185">Reference proteome</keyword>
<reference evidence="12 13" key="1">
    <citation type="submission" date="2019-01" db="EMBL/GenBank/DDBJ databases">
        <title>Nuclear Genome Assembly of the Microalgal Biofuel strain Nannochloropsis salina CCMP1776.</title>
        <authorList>
            <person name="Hovde B."/>
        </authorList>
    </citation>
    <scope>NUCLEOTIDE SEQUENCE [LARGE SCALE GENOMIC DNA]</scope>
    <source>
        <strain evidence="12 13">CCMP1776</strain>
    </source>
</reference>
<evidence type="ECO:0000256" key="1">
    <source>
        <dbReference type="ARBA" id="ARBA00001933"/>
    </source>
</evidence>
<evidence type="ECO:0000313" key="13">
    <source>
        <dbReference type="Proteomes" id="UP000355283"/>
    </source>
</evidence>
<protein>
    <recommendedName>
        <fullName evidence="4">threonine synthase</fullName>
        <ecNumber evidence="4">4.2.3.1</ecNumber>
    </recommendedName>
</protein>
<keyword evidence="7 9" id="KW-0663">Pyridoxal phosphate</keyword>
<keyword evidence="6" id="KW-0791">Threonine biosynthesis</keyword>
<dbReference type="InterPro" id="IPR000634">
    <property type="entry name" value="Ser/Thr_deHydtase_PyrdxlP-BS"/>
</dbReference>
<evidence type="ECO:0000256" key="9">
    <source>
        <dbReference type="PIRSR" id="PIRSR604450-51"/>
    </source>
</evidence>
<dbReference type="Gene3D" id="3.40.50.1100">
    <property type="match status" value="2"/>
</dbReference>
<dbReference type="PANTHER" id="PTHR42690">
    <property type="entry name" value="THREONINE SYNTHASE FAMILY MEMBER"/>
    <property type="match status" value="1"/>
</dbReference>
<comment type="caution">
    <text evidence="12">The sequence shown here is derived from an EMBL/GenBank/DDBJ whole genome shotgun (WGS) entry which is preliminary data.</text>
</comment>
<dbReference type="PANTHER" id="PTHR42690:SF1">
    <property type="entry name" value="THREONINE SYNTHASE-LIKE 2"/>
    <property type="match status" value="1"/>
</dbReference>
<dbReference type="Pfam" id="PF14821">
    <property type="entry name" value="Thr_synth_N"/>
    <property type="match status" value="1"/>
</dbReference>
<dbReference type="GO" id="GO:0030170">
    <property type="term" value="F:pyridoxal phosphate binding"/>
    <property type="evidence" value="ECO:0007669"/>
    <property type="project" value="InterPro"/>
</dbReference>
<dbReference type="Gene3D" id="3.90.1380.10">
    <property type="entry name" value="Threonine synthase, N-terminal domain"/>
    <property type="match status" value="1"/>
</dbReference>
<keyword evidence="8" id="KW-0456">Lyase</keyword>
<feature type="domain" description="Threonine synthase N-terminal" evidence="11">
    <location>
        <begin position="9"/>
        <end position="87"/>
    </location>
</feature>
<dbReference type="EMBL" id="SDOX01000009">
    <property type="protein sequence ID" value="TFJ86267.1"/>
    <property type="molecule type" value="Genomic_DNA"/>
</dbReference>
<evidence type="ECO:0000256" key="6">
    <source>
        <dbReference type="ARBA" id="ARBA00022697"/>
    </source>
</evidence>
<dbReference type="NCBIfam" id="TIGR00260">
    <property type="entry name" value="thrC"/>
    <property type="match status" value="1"/>
</dbReference>
<evidence type="ECO:0000256" key="7">
    <source>
        <dbReference type="ARBA" id="ARBA00022898"/>
    </source>
</evidence>
<dbReference type="GO" id="GO:0009088">
    <property type="term" value="P:threonine biosynthetic process"/>
    <property type="evidence" value="ECO:0007669"/>
    <property type="project" value="UniProtKB-UniPathway"/>
</dbReference>
<dbReference type="InterPro" id="IPR004450">
    <property type="entry name" value="Thr_synthase-like"/>
</dbReference>
<comment type="similarity">
    <text evidence="3">Belongs to the threonine synthase family.</text>
</comment>
<dbReference type="UniPathway" id="UPA00050">
    <property type="reaction ID" value="UER00065"/>
</dbReference>
<accession>A0A4D9D7B4</accession>
<dbReference type="CDD" id="cd01560">
    <property type="entry name" value="Thr-synth_2"/>
    <property type="match status" value="1"/>
</dbReference>
<dbReference type="InterPro" id="IPR029144">
    <property type="entry name" value="Thr_synth_N"/>
</dbReference>
<sequence length="479" mass="53363">MAATARTLYCSTRGGIKNATFEDVVLGGLAPDRGLYVPEVLPTLTPVELQAMRCLTFPDLAYAIVSRFVGEEDIPAKDLKDIVDRSYSTFRSPDVSPVKQLGSAWILELFHGPTFAFKDVALQLLGNLFEYFLSKRSGAEAFLTILGATSGDTGSAAIYGLRGKANVRCFILYPKGRTSAIQERQMTTVPDKNVQCIAVEGTFDDCQNIVKAAFQDASFREEIRLGAVNSINWARVLAQITYYFWAYFRITDFDPSIEQLSFSVPTGNFGDVLAGYYAKRMGLPVEQLLVATNVNDILHRFFVTGEYHKAEVTQTHSPSMDISISSNFERYLFELADRDHTLLKKWMTNFEATGELTLSGQLLKRARQDFISGRGDEEQTLATIRKWHEDHGYLLCPHSAVGVHAADSLGMFRDGRTVCLATAHPAKFPEATERLGIESDLPAELAALADMPMRSILLHNDLVEVQSYMKLRIQSMDDQ</sequence>
<comment type="pathway">
    <text evidence="2">Amino-acid biosynthesis; L-threonine biosynthesis; L-threonine from L-aspartate: step 5/5.</text>
</comment>
<evidence type="ECO:0000256" key="3">
    <source>
        <dbReference type="ARBA" id="ARBA00005517"/>
    </source>
</evidence>
<evidence type="ECO:0000259" key="11">
    <source>
        <dbReference type="Pfam" id="PF14821"/>
    </source>
</evidence>
<dbReference type="InterPro" id="IPR037158">
    <property type="entry name" value="Thr_synth_N_sf"/>
</dbReference>
<comment type="cofactor">
    <cofactor evidence="1 9">
        <name>pyridoxal 5'-phosphate</name>
        <dbReference type="ChEBI" id="CHEBI:597326"/>
    </cofactor>
</comment>
<dbReference type="AlphaFoldDB" id="A0A4D9D7B4"/>
<evidence type="ECO:0000313" key="12">
    <source>
        <dbReference type="EMBL" id="TFJ86267.1"/>
    </source>
</evidence>
<dbReference type="FunFam" id="3.40.50.1100:FF:000024">
    <property type="entry name" value="Probable threonine synthase"/>
    <property type="match status" value="1"/>
</dbReference>
<name>A0A4D9D7B4_9STRA</name>
<dbReference type="Proteomes" id="UP000355283">
    <property type="component" value="Unassembled WGS sequence"/>
</dbReference>
<dbReference type="InterPro" id="IPR051166">
    <property type="entry name" value="Threonine_Synthase"/>
</dbReference>
<feature type="modified residue" description="N6-(pyridoxal phosphate)lysine" evidence="9">
    <location>
        <position position="118"/>
    </location>
</feature>
<dbReference type="InterPro" id="IPR036052">
    <property type="entry name" value="TrpB-like_PALP_sf"/>
</dbReference>
<dbReference type="PROSITE" id="PS00165">
    <property type="entry name" value="DEHYDRATASE_SER_THR"/>
    <property type="match status" value="1"/>
</dbReference>
<dbReference type="InterPro" id="IPR001926">
    <property type="entry name" value="TrpB-like_PALP"/>
</dbReference>
<dbReference type="OrthoDB" id="5203861at2759"/>
<dbReference type="SUPFAM" id="SSF53686">
    <property type="entry name" value="Tryptophan synthase beta subunit-like PLP-dependent enzymes"/>
    <property type="match status" value="1"/>
</dbReference>
<dbReference type="Pfam" id="PF24857">
    <property type="entry name" value="THR4_C"/>
    <property type="match status" value="1"/>
</dbReference>
<proteinExistence type="inferred from homology"/>
<gene>
    <name evidence="12" type="ORF">NSK_002475</name>
</gene>
<evidence type="ECO:0000256" key="4">
    <source>
        <dbReference type="ARBA" id="ARBA00013028"/>
    </source>
</evidence>
<keyword evidence="5" id="KW-0028">Amino-acid biosynthesis</keyword>
<dbReference type="FunFam" id="3.90.1380.10:FF:000003">
    <property type="entry name" value="THR4p Threonine synthase"/>
    <property type="match status" value="1"/>
</dbReference>
<evidence type="ECO:0000259" key="10">
    <source>
        <dbReference type="Pfam" id="PF00291"/>
    </source>
</evidence>
<organism evidence="12 13">
    <name type="scientific">Nannochloropsis salina CCMP1776</name>
    <dbReference type="NCBI Taxonomy" id="1027361"/>
    <lineage>
        <taxon>Eukaryota</taxon>
        <taxon>Sar</taxon>
        <taxon>Stramenopiles</taxon>
        <taxon>Ochrophyta</taxon>
        <taxon>Eustigmatophyceae</taxon>
        <taxon>Eustigmatales</taxon>
        <taxon>Monodopsidaceae</taxon>
        <taxon>Microchloropsis</taxon>
        <taxon>Microchloropsis salina</taxon>
    </lineage>
</organism>
<evidence type="ECO:0000256" key="8">
    <source>
        <dbReference type="ARBA" id="ARBA00023239"/>
    </source>
</evidence>
<feature type="domain" description="Tryptophan synthase beta chain-like PALP" evidence="10">
    <location>
        <begin position="100"/>
        <end position="339"/>
    </location>
</feature>
<dbReference type="GO" id="GO:0004795">
    <property type="term" value="F:threonine synthase activity"/>
    <property type="evidence" value="ECO:0007669"/>
    <property type="project" value="UniProtKB-EC"/>
</dbReference>